<dbReference type="AlphaFoldDB" id="A0AAE9IRA8"/>
<dbReference type="InterPro" id="IPR034754">
    <property type="entry name" value="GEMIN8"/>
</dbReference>
<dbReference type="PANTHER" id="PTHR16238">
    <property type="entry name" value="GEM-ASSOCIATED PROTEIN 8"/>
    <property type="match status" value="1"/>
</dbReference>
<evidence type="ECO:0000256" key="1">
    <source>
        <dbReference type="SAM" id="MobiDB-lite"/>
    </source>
</evidence>
<protein>
    <submittedName>
        <fullName evidence="2">Uncharacterized protein</fullName>
    </submittedName>
</protein>
<sequence length="435" mass="50659">MNSFLQNNEWAQDPSFEHFWIHYDMSQRWLQQHIKATRQLCQENGLPNDDHCQEFQEPEMTERLSRCEIRSEDVEEREEMSEEMKEFFAKTRNHRQELKEKRQAEEKQKHVESKKKGNQEEYVNIEQITVRGRVEKSADYRDASAEFLAKREKAKKDYGEEATKILSMENQIVNMGRKKFIENEDGTNKVIETEEVPKKKEDKEYRLRYLGQNIKAGKKSFKDQFFMSYEDGLKLIKKLRGKGKGGQLVQKKMPRHVSLPYHMSGKSAMDESINWIAQNTVGKYRNEYKGIVVAVGNVETVSAPRVIADQYAFHTDVAINQIVFIPKVGDKYEANVKYVQEGLIVGVVMGMITIHVKLNDKTSEDQVGIDDKILVKYSNVRVKNSLCHLTGAYVKMIEKAAIKDEEEAVEDEADDEDEAVKEEVKEEVDYEDMEE</sequence>
<accession>A0AAE9IRA8</accession>
<feature type="region of interest" description="Disordered" evidence="1">
    <location>
        <begin position="405"/>
        <end position="435"/>
    </location>
</feature>
<organism evidence="2 3">
    <name type="scientific">Caenorhabditis briggsae</name>
    <dbReference type="NCBI Taxonomy" id="6238"/>
    <lineage>
        <taxon>Eukaryota</taxon>
        <taxon>Metazoa</taxon>
        <taxon>Ecdysozoa</taxon>
        <taxon>Nematoda</taxon>
        <taxon>Chromadorea</taxon>
        <taxon>Rhabditida</taxon>
        <taxon>Rhabditina</taxon>
        <taxon>Rhabditomorpha</taxon>
        <taxon>Rhabditoidea</taxon>
        <taxon>Rhabditidae</taxon>
        <taxon>Peloderinae</taxon>
        <taxon>Caenorhabditis</taxon>
    </lineage>
</organism>
<dbReference type="EMBL" id="CP090893">
    <property type="protein sequence ID" value="ULU01266.1"/>
    <property type="molecule type" value="Genomic_DNA"/>
</dbReference>
<gene>
    <name evidence="2" type="ORF">L3Y34_001550</name>
</gene>
<feature type="region of interest" description="Disordered" evidence="1">
    <location>
        <begin position="94"/>
        <end position="118"/>
    </location>
</feature>
<name>A0AAE9IRA8_CAEBR</name>
<evidence type="ECO:0000313" key="2">
    <source>
        <dbReference type="EMBL" id="ULU01266.1"/>
    </source>
</evidence>
<dbReference type="GO" id="GO:0000387">
    <property type="term" value="P:spliceosomal snRNP assembly"/>
    <property type="evidence" value="ECO:0007669"/>
    <property type="project" value="InterPro"/>
</dbReference>
<dbReference type="Proteomes" id="UP000827892">
    <property type="component" value="Chromosome III"/>
</dbReference>
<evidence type="ECO:0000313" key="3">
    <source>
        <dbReference type="Proteomes" id="UP000827892"/>
    </source>
</evidence>
<dbReference type="GO" id="GO:0032797">
    <property type="term" value="C:SMN complex"/>
    <property type="evidence" value="ECO:0007669"/>
    <property type="project" value="InterPro"/>
</dbReference>
<dbReference type="PANTHER" id="PTHR16238:SF7">
    <property type="entry name" value="GEM-ASSOCIATED PROTEIN 8"/>
    <property type="match status" value="1"/>
</dbReference>
<reference evidence="2 3" key="1">
    <citation type="submission" date="2022-05" db="EMBL/GenBank/DDBJ databases">
        <title>Chromosome-level reference genomes for two strains of Caenorhabditis briggsae: an improved platform for comparative genomics.</title>
        <authorList>
            <person name="Stevens L."/>
            <person name="Andersen E.C."/>
        </authorList>
    </citation>
    <scope>NUCLEOTIDE SEQUENCE [LARGE SCALE GENOMIC DNA]</scope>
    <source>
        <strain evidence="2">QX1410_ONT</strain>
        <tissue evidence="2">Whole-organism</tissue>
    </source>
</reference>
<proteinExistence type="predicted"/>